<evidence type="ECO:0000313" key="3">
    <source>
        <dbReference type="Proteomes" id="UP000828390"/>
    </source>
</evidence>
<reference evidence="2" key="2">
    <citation type="submission" date="2020-11" db="EMBL/GenBank/DDBJ databases">
        <authorList>
            <person name="McCartney M.A."/>
            <person name="Auch B."/>
            <person name="Kono T."/>
            <person name="Mallez S."/>
            <person name="Becker A."/>
            <person name="Gohl D.M."/>
            <person name="Silverstein K.A.T."/>
            <person name="Koren S."/>
            <person name="Bechman K.B."/>
            <person name="Herman A."/>
            <person name="Abrahante J.E."/>
            <person name="Garbe J."/>
        </authorList>
    </citation>
    <scope>NUCLEOTIDE SEQUENCE</scope>
    <source>
        <strain evidence="2">Duluth1</strain>
        <tissue evidence="2">Whole animal</tissue>
    </source>
</reference>
<dbReference type="Proteomes" id="UP000828390">
    <property type="component" value="Unassembled WGS sequence"/>
</dbReference>
<name>A0A9D4FYX8_DREPO</name>
<evidence type="ECO:0000256" key="1">
    <source>
        <dbReference type="SAM" id="MobiDB-lite"/>
    </source>
</evidence>
<dbReference type="AlphaFoldDB" id="A0A9D4FYX8"/>
<accession>A0A9D4FYX8</accession>
<feature type="region of interest" description="Disordered" evidence="1">
    <location>
        <begin position="1"/>
        <end position="24"/>
    </location>
</feature>
<keyword evidence="3" id="KW-1185">Reference proteome</keyword>
<gene>
    <name evidence="2" type="ORF">DPMN_135941</name>
</gene>
<feature type="compositionally biased region" description="Polar residues" evidence="1">
    <location>
        <begin position="13"/>
        <end position="24"/>
    </location>
</feature>
<organism evidence="2 3">
    <name type="scientific">Dreissena polymorpha</name>
    <name type="common">Zebra mussel</name>
    <name type="synonym">Mytilus polymorpha</name>
    <dbReference type="NCBI Taxonomy" id="45954"/>
    <lineage>
        <taxon>Eukaryota</taxon>
        <taxon>Metazoa</taxon>
        <taxon>Spiralia</taxon>
        <taxon>Lophotrochozoa</taxon>
        <taxon>Mollusca</taxon>
        <taxon>Bivalvia</taxon>
        <taxon>Autobranchia</taxon>
        <taxon>Heteroconchia</taxon>
        <taxon>Euheterodonta</taxon>
        <taxon>Imparidentia</taxon>
        <taxon>Neoheterodontei</taxon>
        <taxon>Myida</taxon>
        <taxon>Dreissenoidea</taxon>
        <taxon>Dreissenidae</taxon>
        <taxon>Dreissena</taxon>
    </lineage>
</organism>
<proteinExistence type="predicted"/>
<sequence>MASLDATSRRPESQNGFPSTLSVPPSWDTSMIFIGPSPRNPGLYICPRSAPPVFYAASSAALVPLPAM</sequence>
<reference evidence="2" key="1">
    <citation type="journal article" date="2019" name="bioRxiv">
        <title>The Genome of the Zebra Mussel, Dreissena polymorpha: A Resource for Invasive Species Research.</title>
        <authorList>
            <person name="McCartney M.A."/>
            <person name="Auch B."/>
            <person name="Kono T."/>
            <person name="Mallez S."/>
            <person name="Zhang Y."/>
            <person name="Obille A."/>
            <person name="Becker A."/>
            <person name="Abrahante J.E."/>
            <person name="Garbe J."/>
            <person name="Badalamenti J.P."/>
            <person name="Herman A."/>
            <person name="Mangelson H."/>
            <person name="Liachko I."/>
            <person name="Sullivan S."/>
            <person name="Sone E.D."/>
            <person name="Koren S."/>
            <person name="Silverstein K.A.T."/>
            <person name="Beckman K.B."/>
            <person name="Gohl D.M."/>
        </authorList>
    </citation>
    <scope>NUCLEOTIDE SEQUENCE</scope>
    <source>
        <strain evidence="2">Duluth1</strain>
        <tissue evidence="2">Whole animal</tissue>
    </source>
</reference>
<comment type="caution">
    <text evidence="2">The sequence shown here is derived from an EMBL/GenBank/DDBJ whole genome shotgun (WGS) entry which is preliminary data.</text>
</comment>
<protein>
    <submittedName>
        <fullName evidence="2">Uncharacterized protein</fullName>
    </submittedName>
</protein>
<evidence type="ECO:0000313" key="2">
    <source>
        <dbReference type="EMBL" id="KAH3807595.1"/>
    </source>
</evidence>
<dbReference type="EMBL" id="JAIWYP010000006">
    <property type="protein sequence ID" value="KAH3807595.1"/>
    <property type="molecule type" value="Genomic_DNA"/>
</dbReference>